<dbReference type="Proteomes" id="UP000298347">
    <property type="component" value="Unassembled WGS sequence"/>
</dbReference>
<name>A0A4Z0GJL7_9BACL</name>
<keyword evidence="2" id="KW-1185">Reference proteome</keyword>
<protein>
    <submittedName>
        <fullName evidence="1">Uncharacterized protein</fullName>
    </submittedName>
</protein>
<dbReference type="OrthoDB" id="2467384at2"/>
<dbReference type="RefSeq" id="WP_135349291.1">
    <property type="nucleotide sequence ID" value="NZ_SRJD01000017.1"/>
</dbReference>
<gene>
    <name evidence="1" type="ORF">E4665_13340</name>
</gene>
<proteinExistence type="predicted"/>
<organism evidence="1 2">
    <name type="scientific">Sporolactobacillus shoreae</name>
    <dbReference type="NCBI Taxonomy" id="1465501"/>
    <lineage>
        <taxon>Bacteria</taxon>
        <taxon>Bacillati</taxon>
        <taxon>Bacillota</taxon>
        <taxon>Bacilli</taxon>
        <taxon>Bacillales</taxon>
        <taxon>Sporolactobacillaceae</taxon>
        <taxon>Sporolactobacillus</taxon>
    </lineage>
</organism>
<dbReference type="AlphaFoldDB" id="A0A4Z0GJL7"/>
<accession>A0A4Z0GJL7</accession>
<reference evidence="1 2" key="1">
    <citation type="journal article" date="2015" name="Int. J. Syst. Evol. Microbiol.">
        <title>Sporolactobacillus shoreae sp. nov. and Sporolactobacillus spathodeae sp. nov., two spore-forming lactic acid bacteria isolated from tree barks in Thailand.</title>
        <authorList>
            <person name="Thamacharoensuk T."/>
            <person name="Kitahara M."/>
            <person name="Ohkuma M."/>
            <person name="Thongchul N."/>
            <person name="Tanasupawat S."/>
        </authorList>
    </citation>
    <scope>NUCLEOTIDE SEQUENCE [LARGE SCALE GENOMIC DNA]</scope>
    <source>
        <strain evidence="1 2">BK92</strain>
    </source>
</reference>
<evidence type="ECO:0000313" key="1">
    <source>
        <dbReference type="EMBL" id="TGA97022.1"/>
    </source>
</evidence>
<comment type="caution">
    <text evidence="1">The sequence shown here is derived from an EMBL/GenBank/DDBJ whole genome shotgun (WGS) entry which is preliminary data.</text>
</comment>
<dbReference type="EMBL" id="SRJD01000017">
    <property type="protein sequence ID" value="TGA97022.1"/>
    <property type="molecule type" value="Genomic_DNA"/>
</dbReference>
<sequence>MRSRRENIGYFTKTVSDKLQITLSKLRRLTQALEKQGYTFTRNKSNQRIYFGSDIQTLQQMITQIRKGRTVEAAAGEVLSQNSDMPQTTTEENPSVFEWDEPEITGSGISLSASQFRLMVEQVAATAAEKTAEEVVRKYDHEMERRIELRDRELMTRLREMSEAGRKKKGWLSRVIRH</sequence>
<dbReference type="Gene3D" id="1.10.1660.10">
    <property type="match status" value="1"/>
</dbReference>
<evidence type="ECO:0000313" key="2">
    <source>
        <dbReference type="Proteomes" id="UP000298347"/>
    </source>
</evidence>